<evidence type="ECO:0000256" key="6">
    <source>
        <dbReference type="ARBA" id="ARBA00023316"/>
    </source>
</evidence>
<evidence type="ECO:0000256" key="2">
    <source>
        <dbReference type="ARBA" id="ARBA00005992"/>
    </source>
</evidence>
<dbReference type="EC" id="2.-.-.-" evidence="10"/>
<gene>
    <name evidence="10" type="ORF">ACIKP9_07395</name>
</gene>
<dbReference type="Pfam" id="PF24125">
    <property type="entry name" value="Cds6_C"/>
    <property type="match status" value="1"/>
</dbReference>
<evidence type="ECO:0000256" key="4">
    <source>
        <dbReference type="ARBA" id="ARBA00022960"/>
    </source>
</evidence>
<keyword evidence="8" id="KW-0732">Signal</keyword>
<comment type="caution">
    <text evidence="10">The sequence shown here is derived from an EMBL/GenBank/DDBJ whole genome shotgun (WGS) entry which is preliminary data.</text>
</comment>
<dbReference type="InterPro" id="IPR038063">
    <property type="entry name" value="Transpep_catalytic_dom"/>
</dbReference>
<comment type="pathway">
    <text evidence="1 7">Cell wall biogenesis; peptidoglycan biosynthesis.</text>
</comment>
<evidence type="ECO:0000256" key="5">
    <source>
        <dbReference type="ARBA" id="ARBA00022984"/>
    </source>
</evidence>
<keyword evidence="4 7" id="KW-0133">Cell shape</keyword>
<keyword evidence="5 7" id="KW-0573">Peptidoglycan synthesis</keyword>
<protein>
    <submittedName>
        <fullName evidence="10">Murein L,D-transpeptidase family protein</fullName>
        <ecNumber evidence="10">2.-.-.-</ecNumber>
    </submittedName>
</protein>
<dbReference type="EMBL" id="JBIWXY010000001">
    <property type="protein sequence ID" value="MFJ5446049.1"/>
    <property type="molecule type" value="Genomic_DNA"/>
</dbReference>
<dbReference type="GO" id="GO:0016740">
    <property type="term" value="F:transferase activity"/>
    <property type="evidence" value="ECO:0007669"/>
    <property type="project" value="UniProtKB-KW"/>
</dbReference>
<dbReference type="RefSeq" id="WP_400881091.1">
    <property type="nucleotide sequence ID" value="NZ_JBIWXY010000001.1"/>
</dbReference>
<feature type="domain" description="L,D-TPase catalytic" evidence="9">
    <location>
        <begin position="143"/>
        <end position="276"/>
    </location>
</feature>
<dbReference type="Pfam" id="PF03734">
    <property type="entry name" value="YkuD"/>
    <property type="match status" value="1"/>
</dbReference>
<feature type="chain" id="PRO_5045773996" evidence="8">
    <location>
        <begin position="27"/>
        <end position="404"/>
    </location>
</feature>
<evidence type="ECO:0000313" key="10">
    <source>
        <dbReference type="EMBL" id="MFJ5446049.1"/>
    </source>
</evidence>
<evidence type="ECO:0000256" key="3">
    <source>
        <dbReference type="ARBA" id="ARBA00022679"/>
    </source>
</evidence>
<organism evidence="10 11">
    <name type="scientific">Methylobacillus methanolivorans</name>
    <dbReference type="NCBI Taxonomy" id="1848927"/>
    <lineage>
        <taxon>Bacteria</taxon>
        <taxon>Pseudomonadati</taxon>
        <taxon>Pseudomonadota</taxon>
        <taxon>Betaproteobacteria</taxon>
        <taxon>Nitrosomonadales</taxon>
        <taxon>Methylophilaceae</taxon>
        <taxon>Methylobacillus</taxon>
    </lineage>
</organism>
<dbReference type="PANTHER" id="PTHR36699">
    <property type="entry name" value="LD-TRANSPEPTIDASE"/>
    <property type="match status" value="1"/>
</dbReference>
<dbReference type="InterPro" id="IPR032710">
    <property type="entry name" value="NTF2-like_dom_sf"/>
</dbReference>
<keyword evidence="6 7" id="KW-0961">Cell wall biogenesis/degradation</keyword>
<feature type="active site" description="Proton donor/acceptor" evidence="7">
    <location>
        <position position="235"/>
    </location>
</feature>
<dbReference type="Proteomes" id="UP001617669">
    <property type="component" value="Unassembled WGS sequence"/>
</dbReference>
<dbReference type="SUPFAM" id="SSF141523">
    <property type="entry name" value="L,D-transpeptidase catalytic domain-like"/>
    <property type="match status" value="1"/>
</dbReference>
<dbReference type="InterPro" id="IPR056203">
    <property type="entry name" value="Cds6_C"/>
</dbReference>
<dbReference type="CDD" id="cd16913">
    <property type="entry name" value="YkuD_like"/>
    <property type="match status" value="1"/>
</dbReference>
<feature type="signal peptide" evidence="8">
    <location>
        <begin position="1"/>
        <end position="26"/>
    </location>
</feature>
<evidence type="ECO:0000256" key="1">
    <source>
        <dbReference type="ARBA" id="ARBA00004752"/>
    </source>
</evidence>
<evidence type="ECO:0000256" key="7">
    <source>
        <dbReference type="PROSITE-ProRule" id="PRU01373"/>
    </source>
</evidence>
<feature type="active site" description="Nucleophile" evidence="7">
    <location>
        <position position="252"/>
    </location>
</feature>
<reference evidence="10 11" key="1">
    <citation type="submission" date="2024-11" db="EMBL/GenBank/DDBJ databases">
        <authorList>
            <person name="Kaparullina E.N."/>
            <person name="Delegan Y.A."/>
            <person name="Doronina N.V."/>
        </authorList>
    </citation>
    <scope>NUCLEOTIDE SEQUENCE [LARGE SCALE GENOMIC DNA]</scope>
    <source>
        <strain evidence="10 11">7sh_L</strain>
    </source>
</reference>
<evidence type="ECO:0000256" key="8">
    <source>
        <dbReference type="SAM" id="SignalP"/>
    </source>
</evidence>
<name>A0ABW8GLL8_9PROT</name>
<accession>A0ABW8GLL8</accession>
<dbReference type="PANTHER" id="PTHR36699:SF1">
    <property type="entry name" value="L,D-TRANSPEPTIDASE YAFK-RELATED"/>
    <property type="match status" value="1"/>
</dbReference>
<dbReference type="SUPFAM" id="SSF54427">
    <property type="entry name" value="NTF2-like"/>
    <property type="match status" value="1"/>
</dbReference>
<keyword evidence="11" id="KW-1185">Reference proteome</keyword>
<comment type="similarity">
    <text evidence="2">Belongs to the YkuD family.</text>
</comment>
<proteinExistence type="inferred from homology"/>
<evidence type="ECO:0000259" key="9">
    <source>
        <dbReference type="PROSITE" id="PS52029"/>
    </source>
</evidence>
<evidence type="ECO:0000313" key="11">
    <source>
        <dbReference type="Proteomes" id="UP001617669"/>
    </source>
</evidence>
<sequence length="404" mass="45974">MIKRFIKLVATALLISSSLLPWNATADRSGSPTSNVLPGFSSNQAENLLVQSLLEINEGQLREALSTIDQLLQAVPNFRLAHLVRGDLLMAFAQQSTKFGDYQNAAVSDFQEEAKVRIERHLSAAQDGKIPDVLWRMSPEQRYAIVVDTTKSRLYVYQNRDHSPQHVVDYYITMGKNGSEKFVEGDKRTPLGVYIAGKKLDRKLPDFYGEAAYPLNYPNPLDKQQGKKGHGIWLHGTPKDVYSRPPKASDGCVVVTNPDLKALTPVLQQGTTPVIISNSLQWISPGEAKHRQQALDQAVEQWRHDWETQNTERYLSHYAKDFFSENGNLENWSQNKRRIQATKAKVQISLSNISMFRYPNGPASMVQVSFDQDYKSDAIANRMKKQQYWVWDNQRWKIMYEGPA</sequence>
<dbReference type="InterPro" id="IPR005490">
    <property type="entry name" value="LD_TPept_cat_dom"/>
</dbReference>
<dbReference type="PROSITE" id="PS52029">
    <property type="entry name" value="LD_TPASE"/>
    <property type="match status" value="1"/>
</dbReference>
<dbReference type="Gene3D" id="2.40.440.10">
    <property type="entry name" value="L,D-transpeptidase catalytic domain-like"/>
    <property type="match status" value="1"/>
</dbReference>
<keyword evidence="3 10" id="KW-0808">Transferase</keyword>